<dbReference type="InterPro" id="IPR001254">
    <property type="entry name" value="Trypsin_dom"/>
</dbReference>
<dbReference type="Gene3D" id="3.30.1640.30">
    <property type="match status" value="1"/>
</dbReference>
<dbReference type="CDD" id="cd00190">
    <property type="entry name" value="Tryp_SPc"/>
    <property type="match status" value="1"/>
</dbReference>
<dbReference type="SUPFAM" id="SSF50494">
    <property type="entry name" value="Trypsin-like serine proteases"/>
    <property type="match status" value="1"/>
</dbReference>
<dbReference type="InterPro" id="IPR018114">
    <property type="entry name" value="TRYPSIN_HIS"/>
</dbReference>
<feature type="signal peptide" evidence="6">
    <location>
        <begin position="1"/>
        <end position="24"/>
    </location>
</feature>
<dbReference type="PROSITE" id="PS50240">
    <property type="entry name" value="TRYPSIN_DOM"/>
    <property type="match status" value="1"/>
</dbReference>
<evidence type="ECO:0000256" key="4">
    <source>
        <dbReference type="ARBA" id="ARBA00024195"/>
    </source>
</evidence>
<sequence>MDAVRAMALCTALLANCAFRPVASFSGDEEDEELALRPGTLLAEAAALERVAGGAAKCVGGAHCVQMRNCRLLVDLVERSCLNTNRLHDLVCGYLGSEPLMCCPPGFYETGGGRPTPTYPTPGRPTGSGGGGGGGIDGEGARPTAFNPGCGRRIISGTEAGLGAQPWTVRIAFKHVRSNKFTYPCCGSIVTPKTVLTAAHCALAKSEYYKLSSVVAGEYDARGSPDCTRDYCSLPEQVVPVSHVIVHPGYQRNIFKHDIALLILKSPLNYSLAAQPVCISESLQNDVQRTDRRARLVGWGRLPGQEAASPRQQQLELPLLPLERCAELYRRVLPITGRQLCAGGEEGRDACSGFGGAPLMMQGYNARYYQIGMASFGSDKCGEGNVPSVYTNVMKYVDWIKSNLVDS</sequence>
<dbReference type="SMART" id="SM00020">
    <property type="entry name" value="Tryp_SPc"/>
    <property type="match status" value="1"/>
</dbReference>
<gene>
    <name evidence="8" type="ORF">R5R35_004973</name>
</gene>
<dbReference type="PROSITE" id="PS00134">
    <property type="entry name" value="TRYPSIN_HIS"/>
    <property type="match status" value="1"/>
</dbReference>
<dbReference type="Pfam" id="PF00089">
    <property type="entry name" value="Trypsin"/>
    <property type="match status" value="1"/>
</dbReference>
<evidence type="ECO:0000256" key="1">
    <source>
        <dbReference type="ARBA" id="ARBA00022729"/>
    </source>
</evidence>
<dbReference type="InterPro" id="IPR051487">
    <property type="entry name" value="Ser/Thr_Proteases_Immune/Dev"/>
</dbReference>
<dbReference type="GO" id="GO:0004252">
    <property type="term" value="F:serine-type endopeptidase activity"/>
    <property type="evidence" value="ECO:0007669"/>
    <property type="project" value="InterPro"/>
</dbReference>
<proteinExistence type="inferred from homology"/>
<name>A0AAN9Z6I8_9ORTH</name>
<dbReference type="InterPro" id="IPR009003">
    <property type="entry name" value="Peptidase_S1_PA"/>
</dbReference>
<dbReference type="PRINTS" id="PR00722">
    <property type="entry name" value="CHYMOTRYPSIN"/>
</dbReference>
<dbReference type="InterPro" id="IPR043504">
    <property type="entry name" value="Peptidase_S1_PA_chymotrypsin"/>
</dbReference>
<feature type="region of interest" description="Disordered" evidence="5">
    <location>
        <begin position="113"/>
        <end position="138"/>
    </location>
</feature>
<keyword evidence="2" id="KW-1015">Disulfide bond</keyword>
<feature type="compositionally biased region" description="Gly residues" evidence="5">
    <location>
        <begin position="126"/>
        <end position="138"/>
    </location>
</feature>
<keyword evidence="9" id="KW-1185">Reference proteome</keyword>
<keyword evidence="3" id="KW-0325">Glycoprotein</keyword>
<keyword evidence="1 6" id="KW-0732">Signal</keyword>
<evidence type="ECO:0000313" key="8">
    <source>
        <dbReference type="EMBL" id="KAK7863520.1"/>
    </source>
</evidence>
<dbReference type="PANTHER" id="PTHR24256">
    <property type="entry name" value="TRYPTASE-RELATED"/>
    <property type="match status" value="1"/>
</dbReference>
<dbReference type="InterPro" id="IPR038565">
    <property type="entry name" value="CLIP_sf"/>
</dbReference>
<organism evidence="8 9">
    <name type="scientific">Gryllus longicercus</name>
    <dbReference type="NCBI Taxonomy" id="2509291"/>
    <lineage>
        <taxon>Eukaryota</taxon>
        <taxon>Metazoa</taxon>
        <taxon>Ecdysozoa</taxon>
        <taxon>Arthropoda</taxon>
        <taxon>Hexapoda</taxon>
        <taxon>Insecta</taxon>
        <taxon>Pterygota</taxon>
        <taxon>Neoptera</taxon>
        <taxon>Polyneoptera</taxon>
        <taxon>Orthoptera</taxon>
        <taxon>Ensifera</taxon>
        <taxon>Gryllidea</taxon>
        <taxon>Grylloidea</taxon>
        <taxon>Gryllidae</taxon>
        <taxon>Gryllinae</taxon>
        <taxon>Gryllus</taxon>
    </lineage>
</organism>
<comment type="similarity">
    <text evidence="4">Belongs to the peptidase S1 family. CLIP subfamily.</text>
</comment>
<dbReference type="GO" id="GO:0006508">
    <property type="term" value="P:proteolysis"/>
    <property type="evidence" value="ECO:0007669"/>
    <property type="project" value="InterPro"/>
</dbReference>
<evidence type="ECO:0000256" key="5">
    <source>
        <dbReference type="SAM" id="MobiDB-lite"/>
    </source>
</evidence>
<accession>A0AAN9Z6I8</accession>
<evidence type="ECO:0000256" key="3">
    <source>
        <dbReference type="ARBA" id="ARBA00023180"/>
    </source>
</evidence>
<dbReference type="Proteomes" id="UP001378592">
    <property type="component" value="Unassembled WGS sequence"/>
</dbReference>
<feature type="chain" id="PRO_5042891088" description="Peptidase S1 domain-containing protein" evidence="6">
    <location>
        <begin position="25"/>
        <end position="407"/>
    </location>
</feature>
<feature type="domain" description="Peptidase S1" evidence="7">
    <location>
        <begin position="154"/>
        <end position="405"/>
    </location>
</feature>
<evidence type="ECO:0000256" key="2">
    <source>
        <dbReference type="ARBA" id="ARBA00023157"/>
    </source>
</evidence>
<evidence type="ECO:0000256" key="6">
    <source>
        <dbReference type="SAM" id="SignalP"/>
    </source>
</evidence>
<reference evidence="8 9" key="1">
    <citation type="submission" date="2024-03" db="EMBL/GenBank/DDBJ databases">
        <title>The genome assembly and annotation of the cricket Gryllus longicercus Weissman &amp; Gray.</title>
        <authorList>
            <person name="Szrajer S."/>
            <person name="Gray D."/>
            <person name="Ylla G."/>
        </authorList>
    </citation>
    <scope>NUCLEOTIDE SEQUENCE [LARGE SCALE GENOMIC DNA]</scope>
    <source>
        <strain evidence="8">DAG 2021-001</strain>
        <tissue evidence="8">Whole body minus gut</tissue>
    </source>
</reference>
<evidence type="ECO:0000313" key="9">
    <source>
        <dbReference type="Proteomes" id="UP001378592"/>
    </source>
</evidence>
<dbReference type="InterPro" id="IPR001314">
    <property type="entry name" value="Peptidase_S1A"/>
</dbReference>
<protein>
    <recommendedName>
        <fullName evidence="7">Peptidase S1 domain-containing protein</fullName>
    </recommendedName>
</protein>
<dbReference type="EMBL" id="JAZDUA010000227">
    <property type="protein sequence ID" value="KAK7863520.1"/>
    <property type="molecule type" value="Genomic_DNA"/>
</dbReference>
<comment type="caution">
    <text evidence="8">The sequence shown here is derived from an EMBL/GenBank/DDBJ whole genome shotgun (WGS) entry which is preliminary data.</text>
</comment>
<evidence type="ECO:0000259" key="7">
    <source>
        <dbReference type="PROSITE" id="PS50240"/>
    </source>
</evidence>
<dbReference type="Gene3D" id="2.40.10.10">
    <property type="entry name" value="Trypsin-like serine proteases"/>
    <property type="match status" value="2"/>
</dbReference>
<dbReference type="AlphaFoldDB" id="A0AAN9Z6I8"/>
<dbReference type="FunFam" id="2.40.10.10:FF:000028">
    <property type="entry name" value="Serine protease easter"/>
    <property type="match status" value="1"/>
</dbReference>